<proteinExistence type="predicted"/>
<dbReference type="AlphaFoldDB" id="A0A194VEB3"/>
<evidence type="ECO:0000313" key="2">
    <source>
        <dbReference type="Proteomes" id="UP000078576"/>
    </source>
</evidence>
<evidence type="ECO:0000313" key="1">
    <source>
        <dbReference type="EMBL" id="KUI62337.1"/>
    </source>
</evidence>
<dbReference type="Proteomes" id="UP000078576">
    <property type="component" value="Unassembled WGS sequence"/>
</dbReference>
<accession>A0A194VEB3</accession>
<sequence length="451" mass="51547">MNMGAAVSAVQTRVDHFHILGHQLPLCLCQGKSHGGGDGRQEPFDGILNAPTGRQTRTYWDLGQAWKSVCFARLRRGDWLVREWDRTLQEGIRHAWQPLSDFNYVMQIYYHLTGARNYRVFPELTVRYLSWMMPEQMKIHRDWYLSLEEGSQSSVVVRLRDNSSSGHSRVTDGLRITGSKYPLTTCQLFKVARVCNDAEWAVKLLLEGLNEFRYCRAAYLWAGERRRNDLRPYLAQKCTQARNECLDMSKCLVARLKVSPILLCEFMGLDPAKVPSCHYPERSNMSSDMSGAVVTQEGRVPREQGERDLSRSFGFQKFSLQIGHIALEINYHAPFLPRGAIKSVSRRMLARSERLADEARKAGEWRTEAKMRCLRKKIRCVSERTEQNSFPETIRLLDSVTRPAVLEPQGGAGVKAHGELGGLPLETLLDKLDSLLVPEKRPASQLPRRRE</sequence>
<name>A0A194VEB3_CYTMA</name>
<reference evidence="2" key="1">
    <citation type="submission" date="2014-12" db="EMBL/GenBank/DDBJ databases">
        <title>Genome Sequence of Valsa Canker Pathogens Uncovers a Specific Adaption of Colonization on Woody Bark.</title>
        <authorList>
            <person name="Yin Z."/>
            <person name="Liu H."/>
            <person name="Gao X."/>
            <person name="Li Z."/>
            <person name="Song N."/>
            <person name="Ke X."/>
            <person name="Dai Q."/>
            <person name="Wu Y."/>
            <person name="Sun Y."/>
            <person name="Xu J.-R."/>
            <person name="Kang Z.K."/>
            <person name="Wang L."/>
            <person name="Huang L."/>
        </authorList>
    </citation>
    <scope>NUCLEOTIDE SEQUENCE [LARGE SCALE GENOMIC DNA]</scope>
    <source>
        <strain evidence="2">SXYL134</strain>
    </source>
</reference>
<keyword evidence="2" id="KW-1185">Reference proteome</keyword>
<organism evidence="1 2">
    <name type="scientific">Cytospora mali</name>
    <name type="common">Apple Valsa canker fungus</name>
    <name type="synonym">Valsa mali</name>
    <dbReference type="NCBI Taxonomy" id="578113"/>
    <lineage>
        <taxon>Eukaryota</taxon>
        <taxon>Fungi</taxon>
        <taxon>Dikarya</taxon>
        <taxon>Ascomycota</taxon>
        <taxon>Pezizomycotina</taxon>
        <taxon>Sordariomycetes</taxon>
        <taxon>Sordariomycetidae</taxon>
        <taxon>Diaporthales</taxon>
        <taxon>Cytosporaceae</taxon>
        <taxon>Cytospora</taxon>
    </lineage>
</organism>
<gene>
    <name evidence="1" type="ORF">VP1G_09458</name>
</gene>
<dbReference type="STRING" id="694573.A0A194VEB3"/>
<dbReference type="OrthoDB" id="10257314at2759"/>
<dbReference type="EMBL" id="KN714808">
    <property type="protein sequence ID" value="KUI62337.1"/>
    <property type="molecule type" value="Genomic_DNA"/>
</dbReference>
<protein>
    <submittedName>
        <fullName evidence="1">Uncharacterized protein</fullName>
    </submittedName>
</protein>